<keyword evidence="1" id="KW-1133">Transmembrane helix</keyword>
<dbReference type="AlphaFoldDB" id="A0A845QUC8"/>
<dbReference type="PANTHER" id="PTHR35531:SF1">
    <property type="entry name" value="INNER MEMBRANE PROTEIN YBCI-RELATED"/>
    <property type="match status" value="1"/>
</dbReference>
<protein>
    <submittedName>
        <fullName evidence="2">Metal-dependent hydrolase</fullName>
    </submittedName>
</protein>
<dbReference type="EMBL" id="QXXA01000004">
    <property type="protein sequence ID" value="NBI05841.1"/>
    <property type="molecule type" value="Genomic_DNA"/>
</dbReference>
<dbReference type="PANTHER" id="PTHR35531">
    <property type="entry name" value="INNER MEMBRANE PROTEIN YBCI-RELATED"/>
    <property type="match status" value="1"/>
</dbReference>
<feature type="transmembrane region" description="Helical" evidence="1">
    <location>
        <begin position="129"/>
        <end position="151"/>
    </location>
</feature>
<organism evidence="2 3">
    <name type="scientific">Senegalia massiliensis</name>
    <dbReference type="NCBI Taxonomy" id="1720316"/>
    <lineage>
        <taxon>Bacteria</taxon>
        <taxon>Bacillati</taxon>
        <taxon>Bacillota</taxon>
        <taxon>Clostridia</taxon>
        <taxon>Eubacteriales</taxon>
        <taxon>Clostridiaceae</taxon>
        <taxon>Senegalia</taxon>
    </lineage>
</organism>
<reference evidence="2 3" key="1">
    <citation type="submission" date="2018-08" db="EMBL/GenBank/DDBJ databases">
        <title>Murine metabolic-syndrome-specific gut microbial biobank.</title>
        <authorList>
            <person name="Liu C."/>
        </authorList>
    </citation>
    <scope>NUCLEOTIDE SEQUENCE [LARGE SCALE GENOMIC DNA]</scope>
    <source>
        <strain evidence="2 3">583</strain>
    </source>
</reference>
<keyword evidence="2" id="KW-0378">Hydrolase</keyword>
<dbReference type="OrthoDB" id="5459053at2"/>
<keyword evidence="1" id="KW-0812">Transmembrane</keyword>
<dbReference type="Pfam" id="PF04307">
    <property type="entry name" value="YdjM"/>
    <property type="match status" value="1"/>
</dbReference>
<proteinExistence type="predicted"/>
<evidence type="ECO:0000256" key="1">
    <source>
        <dbReference type="SAM" id="Phobius"/>
    </source>
</evidence>
<dbReference type="RefSeq" id="WP_160196329.1">
    <property type="nucleotide sequence ID" value="NZ_QXXA01000004.1"/>
</dbReference>
<keyword evidence="1" id="KW-0472">Membrane</keyword>
<dbReference type="InterPro" id="IPR007404">
    <property type="entry name" value="YdjM-like"/>
</dbReference>
<keyword evidence="3" id="KW-1185">Reference proteome</keyword>
<feature type="transmembrane region" description="Helical" evidence="1">
    <location>
        <begin position="171"/>
        <end position="190"/>
    </location>
</feature>
<dbReference type="GO" id="GO:0016787">
    <property type="term" value="F:hydrolase activity"/>
    <property type="evidence" value="ECO:0007669"/>
    <property type="project" value="UniProtKB-KW"/>
</dbReference>
<feature type="transmembrane region" description="Helical" evidence="1">
    <location>
        <begin position="63"/>
        <end position="80"/>
    </location>
</feature>
<comment type="caution">
    <text evidence="2">The sequence shown here is derived from an EMBL/GenBank/DDBJ whole genome shotgun (WGS) entry which is preliminary data.</text>
</comment>
<accession>A0A845QUC8</accession>
<name>A0A845QUC8_9CLOT</name>
<evidence type="ECO:0000313" key="3">
    <source>
        <dbReference type="Proteomes" id="UP000467132"/>
    </source>
</evidence>
<gene>
    <name evidence="2" type="ORF">D3Z33_03095</name>
</gene>
<dbReference type="Proteomes" id="UP000467132">
    <property type="component" value="Unassembled WGS sequence"/>
</dbReference>
<evidence type="ECO:0000313" key="2">
    <source>
        <dbReference type="EMBL" id="NBI05841.1"/>
    </source>
</evidence>
<sequence length="198" mass="22356">MKGKTHLIVGLAAGVTIALYREIESISLVILGTSIGSLMPDIDHPKSKINQKLLQHKNKSYKILFYTLIGLGLLYIYSLNNNSLFLLSGTITILIGVSKHRGFTHSLLGIFLFIKLGKDLTLEFGYKELYLGFYIGYLFHLIADLFTKGGIELLYPFSENFSFPLSIKTGGTIENIVSFILLIYSFYSILKYFNFIIF</sequence>
<feature type="transmembrane region" description="Helical" evidence="1">
    <location>
        <begin position="100"/>
        <end position="117"/>
    </location>
</feature>
<dbReference type="PIRSF" id="PIRSF030780">
    <property type="entry name" value="Md_memb_hyd_prd"/>
    <property type="match status" value="1"/>
</dbReference>
<dbReference type="InterPro" id="IPR016956">
    <property type="entry name" value="YdjM"/>
</dbReference>